<dbReference type="Pfam" id="PF00401">
    <property type="entry name" value="ATP-synt_DE"/>
    <property type="match status" value="1"/>
</dbReference>
<dbReference type="NCBIfam" id="TIGR01216">
    <property type="entry name" value="ATP_synt_epsi"/>
    <property type="match status" value="1"/>
</dbReference>
<feature type="domain" description="ATP synthase F1 complex delta/epsilon subunit N-terminal" evidence="14">
    <location>
        <begin position="6"/>
        <end position="84"/>
    </location>
</feature>
<dbReference type="InterPro" id="IPR036771">
    <property type="entry name" value="ATPsynth_dsu/esu_N"/>
</dbReference>
<keyword evidence="10" id="KW-1003">Cell membrane</keyword>
<keyword evidence="8 10" id="KW-0139">CF(1)</keyword>
<dbReference type="PANTHER" id="PTHR13822:SF10">
    <property type="entry name" value="ATP SYNTHASE EPSILON CHAIN, CHLOROPLASTIC"/>
    <property type="match status" value="1"/>
</dbReference>
<keyword evidence="10" id="KW-0375">Hydrogen ion transport</keyword>
<dbReference type="GO" id="GO:0045259">
    <property type="term" value="C:proton-transporting ATP synthase complex"/>
    <property type="evidence" value="ECO:0007669"/>
    <property type="project" value="UniProtKB-KW"/>
</dbReference>
<dbReference type="GO" id="GO:0005886">
    <property type="term" value="C:plasma membrane"/>
    <property type="evidence" value="ECO:0007669"/>
    <property type="project" value="UniProtKB-SubCell"/>
</dbReference>
<feature type="domain" description="ATP synthase epsilon subunit C-terminal" evidence="13">
    <location>
        <begin position="89"/>
        <end position="133"/>
    </location>
</feature>
<evidence type="ECO:0000256" key="4">
    <source>
        <dbReference type="ARBA" id="ARBA00011648"/>
    </source>
</evidence>
<comment type="function">
    <text evidence="1 10">Produces ATP from ADP in the presence of a proton gradient across the membrane.</text>
</comment>
<evidence type="ECO:0000256" key="8">
    <source>
        <dbReference type="ARBA" id="ARBA00023196"/>
    </source>
</evidence>
<comment type="subcellular location">
    <subcellularLocation>
        <location evidence="2 10">Cell membrane</location>
        <topology evidence="2 10">Peripheral membrane protein</topology>
    </subcellularLocation>
</comment>
<gene>
    <name evidence="10" type="primary">atpC</name>
    <name evidence="15" type="ORF">dsmv_0482</name>
</gene>
<name>S7TPA8_DESML</name>
<evidence type="ECO:0000256" key="5">
    <source>
        <dbReference type="ARBA" id="ARBA00022448"/>
    </source>
</evidence>
<keyword evidence="12" id="KW-0175">Coiled coil</keyword>
<dbReference type="STRING" id="897.B2D07_05920"/>
<dbReference type="AlphaFoldDB" id="S7TPA8"/>
<dbReference type="Gene3D" id="2.60.15.10">
    <property type="entry name" value="F0F1 ATP synthase delta/epsilon subunit, N-terminal"/>
    <property type="match status" value="1"/>
</dbReference>
<dbReference type="SUPFAM" id="SSF46604">
    <property type="entry name" value="Epsilon subunit of F1F0-ATP synthase C-terminal domain"/>
    <property type="match status" value="1"/>
</dbReference>
<organism evidence="15 16">
    <name type="scientific">Desulfococcus multivorans DSM 2059</name>
    <dbReference type="NCBI Taxonomy" id="1121405"/>
    <lineage>
        <taxon>Bacteria</taxon>
        <taxon>Pseudomonadati</taxon>
        <taxon>Thermodesulfobacteriota</taxon>
        <taxon>Desulfobacteria</taxon>
        <taxon>Desulfobacterales</taxon>
        <taxon>Desulfococcaceae</taxon>
        <taxon>Desulfococcus</taxon>
    </lineage>
</organism>
<dbReference type="PATRIC" id="fig|1121405.3.peg.2885"/>
<evidence type="ECO:0000256" key="11">
    <source>
        <dbReference type="RuleBase" id="RU003656"/>
    </source>
</evidence>
<evidence type="ECO:0000256" key="6">
    <source>
        <dbReference type="ARBA" id="ARBA00023065"/>
    </source>
</evidence>
<keyword evidence="16" id="KW-1185">Reference proteome</keyword>
<dbReference type="GO" id="GO:0005524">
    <property type="term" value="F:ATP binding"/>
    <property type="evidence" value="ECO:0007669"/>
    <property type="project" value="UniProtKB-UniRule"/>
</dbReference>
<dbReference type="CDD" id="cd12152">
    <property type="entry name" value="F1-ATPase_delta"/>
    <property type="match status" value="1"/>
</dbReference>
<dbReference type="eggNOG" id="COG0355">
    <property type="taxonomic scope" value="Bacteria"/>
</dbReference>
<evidence type="ECO:0000259" key="13">
    <source>
        <dbReference type="Pfam" id="PF00401"/>
    </source>
</evidence>
<keyword evidence="5 10" id="KW-0813">Transport</keyword>
<keyword evidence="9 10" id="KW-0066">ATP synthesis</keyword>
<dbReference type="OrthoDB" id="9799969at2"/>
<keyword evidence="7 10" id="KW-0472">Membrane</keyword>
<sequence>MAENIRLEIVTPDKSVVSEDVQIVVGPGTLGEFGILRGHTPFLTTLNMGTVRYKDAGGAERQIFISGGFAEALPDKVTILAESAERRRDIDIDRARSALARAQKRLEEAQKEKLDYARAKAALDRALHRIKVASSKGQ</sequence>
<comment type="similarity">
    <text evidence="3 10 11">Belongs to the ATPase epsilon chain family.</text>
</comment>
<evidence type="ECO:0000256" key="1">
    <source>
        <dbReference type="ARBA" id="ARBA00003543"/>
    </source>
</evidence>
<dbReference type="InterPro" id="IPR020547">
    <property type="entry name" value="ATP_synth_F1_esu_C"/>
</dbReference>
<dbReference type="InterPro" id="IPR036794">
    <property type="entry name" value="ATP_F1_dsu/esu_C_sf"/>
</dbReference>
<dbReference type="GO" id="GO:0046933">
    <property type="term" value="F:proton-transporting ATP synthase activity, rotational mechanism"/>
    <property type="evidence" value="ECO:0007669"/>
    <property type="project" value="UniProtKB-UniRule"/>
</dbReference>
<evidence type="ECO:0000256" key="12">
    <source>
        <dbReference type="SAM" id="Coils"/>
    </source>
</evidence>
<dbReference type="Gene3D" id="1.20.5.440">
    <property type="entry name" value="ATP synthase delta/epsilon subunit, C-terminal domain"/>
    <property type="match status" value="1"/>
</dbReference>
<protein>
    <recommendedName>
        <fullName evidence="10">ATP synthase epsilon chain</fullName>
    </recommendedName>
    <alternativeName>
        <fullName evidence="10">ATP synthase F1 sector epsilon subunit</fullName>
    </alternativeName>
    <alternativeName>
        <fullName evidence="10">F-ATPase epsilon subunit</fullName>
    </alternativeName>
</protein>
<evidence type="ECO:0000256" key="10">
    <source>
        <dbReference type="HAMAP-Rule" id="MF_00530"/>
    </source>
</evidence>
<dbReference type="InterPro" id="IPR020546">
    <property type="entry name" value="ATP_synth_F1_dsu/esu_N"/>
</dbReference>
<dbReference type="HAMAP" id="MF_00530">
    <property type="entry name" value="ATP_synth_epsil_bac"/>
    <property type="match status" value="1"/>
</dbReference>
<comment type="caution">
    <text evidence="15">The sequence shown here is derived from an EMBL/GenBank/DDBJ whole genome shotgun (WGS) entry which is preliminary data.</text>
</comment>
<keyword evidence="6 10" id="KW-0406">Ion transport</keyword>
<comment type="subunit">
    <text evidence="4 10 11">F-type ATPases have 2 components, CF(1) - the catalytic core - and CF(0) - the membrane proton channel. CF(1) has five subunits: alpha(3), beta(3), gamma(1), delta(1), epsilon(1). CF(0) has three main subunits: a, b and c.</text>
</comment>
<evidence type="ECO:0000256" key="2">
    <source>
        <dbReference type="ARBA" id="ARBA00004202"/>
    </source>
</evidence>
<evidence type="ECO:0000256" key="9">
    <source>
        <dbReference type="ARBA" id="ARBA00023310"/>
    </source>
</evidence>
<evidence type="ECO:0000313" key="15">
    <source>
        <dbReference type="EMBL" id="EPR39072.1"/>
    </source>
</evidence>
<dbReference type="NCBIfam" id="NF009980">
    <property type="entry name" value="PRK13446.1"/>
    <property type="match status" value="1"/>
</dbReference>
<proteinExistence type="inferred from homology"/>
<dbReference type="PANTHER" id="PTHR13822">
    <property type="entry name" value="ATP SYNTHASE DELTA/EPSILON CHAIN"/>
    <property type="match status" value="1"/>
</dbReference>
<evidence type="ECO:0000313" key="16">
    <source>
        <dbReference type="Proteomes" id="UP000014977"/>
    </source>
</evidence>
<dbReference type="InterPro" id="IPR001469">
    <property type="entry name" value="ATP_synth_F1_dsu/esu"/>
</dbReference>
<dbReference type="Proteomes" id="UP000014977">
    <property type="component" value="Unassembled WGS sequence"/>
</dbReference>
<dbReference type="SUPFAM" id="SSF51344">
    <property type="entry name" value="Epsilon subunit of F1F0-ATP synthase N-terminal domain"/>
    <property type="match status" value="1"/>
</dbReference>
<accession>S7TPA8</accession>
<reference evidence="15 16" key="1">
    <citation type="journal article" date="2013" name="Genome Announc.">
        <title>Draft genome sequences for three mercury-methylating, sulfate-reducing bacteria.</title>
        <authorList>
            <person name="Brown S.D."/>
            <person name="Hurt R.A.Jr."/>
            <person name="Gilmour C.C."/>
            <person name="Elias D.A."/>
        </authorList>
    </citation>
    <scope>NUCLEOTIDE SEQUENCE [LARGE SCALE GENOMIC DNA]</scope>
    <source>
        <strain evidence="15 16">DSM 2059</strain>
    </source>
</reference>
<dbReference type="EMBL" id="ATHJ01000094">
    <property type="protein sequence ID" value="EPR39072.1"/>
    <property type="molecule type" value="Genomic_DNA"/>
</dbReference>
<feature type="coiled-coil region" evidence="12">
    <location>
        <begin position="92"/>
        <end position="126"/>
    </location>
</feature>
<evidence type="ECO:0000256" key="3">
    <source>
        <dbReference type="ARBA" id="ARBA00005712"/>
    </source>
</evidence>
<evidence type="ECO:0000259" key="14">
    <source>
        <dbReference type="Pfam" id="PF02823"/>
    </source>
</evidence>
<dbReference type="RefSeq" id="WP_020877144.1">
    <property type="nucleotide sequence ID" value="NZ_ATHJ01000094.1"/>
</dbReference>
<dbReference type="Pfam" id="PF02823">
    <property type="entry name" value="ATP-synt_DE_N"/>
    <property type="match status" value="1"/>
</dbReference>
<evidence type="ECO:0000256" key="7">
    <source>
        <dbReference type="ARBA" id="ARBA00023136"/>
    </source>
</evidence>